<reference evidence="1 2" key="1">
    <citation type="submission" date="2018-08" db="EMBL/GenBank/DDBJ databases">
        <title>A genome reference for cultivated species of the human gut microbiota.</title>
        <authorList>
            <person name="Zou Y."/>
            <person name="Xue W."/>
            <person name="Luo G."/>
        </authorList>
    </citation>
    <scope>NUCLEOTIDE SEQUENCE [LARGE SCALE GENOMIC DNA]</scope>
    <source>
        <strain evidence="1 2">AM42-13AC</strain>
    </source>
</reference>
<proteinExistence type="predicted"/>
<protein>
    <submittedName>
        <fullName evidence="1">Uncharacterized protein</fullName>
    </submittedName>
</protein>
<gene>
    <name evidence="1" type="ORF">DW907_02485</name>
</gene>
<organism evidence="1 2">
    <name type="scientific">Holdemanella biformis</name>
    <dbReference type="NCBI Taxonomy" id="1735"/>
    <lineage>
        <taxon>Bacteria</taxon>
        <taxon>Bacillati</taxon>
        <taxon>Bacillota</taxon>
        <taxon>Erysipelotrichia</taxon>
        <taxon>Erysipelotrichales</taxon>
        <taxon>Erysipelotrichaceae</taxon>
        <taxon>Holdemanella</taxon>
    </lineage>
</organism>
<comment type="caution">
    <text evidence="1">The sequence shown here is derived from an EMBL/GenBank/DDBJ whole genome shotgun (WGS) entry which is preliminary data.</text>
</comment>
<dbReference type="AlphaFoldDB" id="A0A413UEJ1"/>
<accession>A0A413UEJ1</accession>
<name>A0A413UEJ1_9FIRM</name>
<evidence type="ECO:0000313" key="1">
    <source>
        <dbReference type="EMBL" id="RHB08773.1"/>
    </source>
</evidence>
<dbReference type="EMBL" id="QSGD01000005">
    <property type="protein sequence ID" value="RHB08773.1"/>
    <property type="molecule type" value="Genomic_DNA"/>
</dbReference>
<dbReference type="Proteomes" id="UP000285288">
    <property type="component" value="Unassembled WGS sequence"/>
</dbReference>
<sequence length="76" mass="8832">MNNKEYIEFTEKKLDQINASSRKPYTITKHLNGLYNLSYGLDVVAWMLEPRELWQLVNTLCILDILGGLKNDNMEA</sequence>
<evidence type="ECO:0000313" key="2">
    <source>
        <dbReference type="Proteomes" id="UP000285288"/>
    </source>
</evidence>
<dbReference type="RefSeq" id="WP_118010756.1">
    <property type="nucleotide sequence ID" value="NZ_QSGD01000005.1"/>
</dbReference>